<sequence>MDLKAFVHKDGELFFAEPFTLVDRESKVWNCVSDRVWFLAIKGKSQYLRWPGHGGDMNRML</sequence>
<feature type="non-terminal residue" evidence="1">
    <location>
        <position position="61"/>
    </location>
</feature>
<dbReference type="EMBL" id="LAZR01045816">
    <property type="protein sequence ID" value="KKK97974.1"/>
    <property type="molecule type" value="Genomic_DNA"/>
</dbReference>
<accession>A0A0F9C6A2</accession>
<organism evidence="1">
    <name type="scientific">marine sediment metagenome</name>
    <dbReference type="NCBI Taxonomy" id="412755"/>
    <lineage>
        <taxon>unclassified sequences</taxon>
        <taxon>metagenomes</taxon>
        <taxon>ecological metagenomes</taxon>
    </lineage>
</organism>
<evidence type="ECO:0000313" key="1">
    <source>
        <dbReference type="EMBL" id="KKK97974.1"/>
    </source>
</evidence>
<name>A0A0F9C6A2_9ZZZZ</name>
<comment type="caution">
    <text evidence="1">The sequence shown here is derived from an EMBL/GenBank/DDBJ whole genome shotgun (WGS) entry which is preliminary data.</text>
</comment>
<reference evidence="1" key="1">
    <citation type="journal article" date="2015" name="Nature">
        <title>Complex archaea that bridge the gap between prokaryotes and eukaryotes.</title>
        <authorList>
            <person name="Spang A."/>
            <person name="Saw J.H."/>
            <person name="Jorgensen S.L."/>
            <person name="Zaremba-Niedzwiedzka K."/>
            <person name="Martijn J."/>
            <person name="Lind A.E."/>
            <person name="van Eijk R."/>
            <person name="Schleper C."/>
            <person name="Guy L."/>
            <person name="Ettema T.J."/>
        </authorList>
    </citation>
    <scope>NUCLEOTIDE SEQUENCE</scope>
</reference>
<protein>
    <submittedName>
        <fullName evidence="1">Uncharacterized protein</fullName>
    </submittedName>
</protein>
<proteinExistence type="predicted"/>
<gene>
    <name evidence="1" type="ORF">LCGC14_2647370</name>
</gene>
<dbReference type="AlphaFoldDB" id="A0A0F9C6A2"/>